<keyword evidence="2" id="KW-1133">Transmembrane helix</keyword>
<dbReference type="AlphaFoldDB" id="A0A433P9L5"/>
<evidence type="ECO:0000256" key="1">
    <source>
        <dbReference type="SAM" id="MobiDB-lite"/>
    </source>
</evidence>
<keyword evidence="2" id="KW-0812">Transmembrane</keyword>
<proteinExistence type="predicted"/>
<sequence>MRKTSNRIAHSNLQPGQTKNFPASTLHHYTKNPPQCLIARQSLPSGLDPLRITSSGMLRMTPSIIAHTPATSRPVRSGGFTTPPPQLRVVCTRVRCHGVGVGVGVSRRRVLVLVVVVVVVVYLDNGTWRYYLDHGNRFVVRGLGGVVHPDNGGTDRDRRARAGAGAGTGLACGGGGCDGSKCFTSLLSVNPLDARRTWHCHGMGGLLIIQMAVGYELRVGRLRDDRVVSMGTTLAGECGCGMGIVVGVSHPLCPGRGCRGVVCCSSLRLQPAIMRPFLYIDHSRGHVAMSLPEFLGGLSQHDNFATHHDPSSRPQGHHRPEQGLVPPDTQPGCCPHPRTPHHPMSQAFGKPKLRNVVGDAESTTTKCVLLKTEIGPEGKSHSPRASAQCPMLPALNNNFNQAAALGTPIADLEPLSKESKEFIEKEGLGIVSQTIELEYEYWTA</sequence>
<protein>
    <submittedName>
        <fullName evidence="3">Uncharacterized protein</fullName>
    </submittedName>
</protein>
<keyword evidence="2" id="KW-0472">Membrane</keyword>
<gene>
    <name evidence="3" type="ORF">BC938DRAFT_477485</name>
</gene>
<evidence type="ECO:0000256" key="2">
    <source>
        <dbReference type="SAM" id="Phobius"/>
    </source>
</evidence>
<feature type="non-terminal residue" evidence="3">
    <location>
        <position position="444"/>
    </location>
</feature>
<keyword evidence="4" id="KW-1185">Reference proteome</keyword>
<feature type="region of interest" description="Disordered" evidence="1">
    <location>
        <begin position="300"/>
        <end position="334"/>
    </location>
</feature>
<feature type="transmembrane region" description="Helical" evidence="2">
    <location>
        <begin position="110"/>
        <end position="131"/>
    </location>
</feature>
<accession>A0A433P9L5</accession>
<evidence type="ECO:0000313" key="4">
    <source>
        <dbReference type="Proteomes" id="UP000274822"/>
    </source>
</evidence>
<name>A0A433P9L5_9FUNG</name>
<dbReference type="EMBL" id="RBNJ01027827">
    <property type="protein sequence ID" value="RUS14221.1"/>
    <property type="molecule type" value="Genomic_DNA"/>
</dbReference>
<organism evidence="3 4">
    <name type="scientific">Jimgerdemannia flammicorona</name>
    <dbReference type="NCBI Taxonomy" id="994334"/>
    <lineage>
        <taxon>Eukaryota</taxon>
        <taxon>Fungi</taxon>
        <taxon>Fungi incertae sedis</taxon>
        <taxon>Mucoromycota</taxon>
        <taxon>Mucoromycotina</taxon>
        <taxon>Endogonomycetes</taxon>
        <taxon>Endogonales</taxon>
        <taxon>Endogonaceae</taxon>
        <taxon>Jimgerdemannia</taxon>
    </lineage>
</organism>
<comment type="caution">
    <text evidence="3">The sequence shown here is derived from an EMBL/GenBank/DDBJ whole genome shotgun (WGS) entry which is preliminary data.</text>
</comment>
<dbReference type="Proteomes" id="UP000274822">
    <property type="component" value="Unassembled WGS sequence"/>
</dbReference>
<feature type="region of interest" description="Disordered" evidence="1">
    <location>
        <begin position="1"/>
        <end position="21"/>
    </location>
</feature>
<reference evidence="3 4" key="1">
    <citation type="journal article" date="2018" name="New Phytol.">
        <title>Phylogenomics of Endogonaceae and evolution of mycorrhizas within Mucoromycota.</title>
        <authorList>
            <person name="Chang Y."/>
            <person name="Desiro A."/>
            <person name="Na H."/>
            <person name="Sandor L."/>
            <person name="Lipzen A."/>
            <person name="Clum A."/>
            <person name="Barry K."/>
            <person name="Grigoriev I.V."/>
            <person name="Martin F.M."/>
            <person name="Stajich J.E."/>
            <person name="Smith M.E."/>
            <person name="Bonito G."/>
            <person name="Spatafora J.W."/>
        </authorList>
    </citation>
    <scope>NUCLEOTIDE SEQUENCE [LARGE SCALE GENOMIC DNA]</scope>
    <source>
        <strain evidence="3 4">AD002</strain>
    </source>
</reference>
<evidence type="ECO:0000313" key="3">
    <source>
        <dbReference type="EMBL" id="RUS14221.1"/>
    </source>
</evidence>